<feature type="transmembrane region" description="Helical" evidence="1">
    <location>
        <begin position="185"/>
        <end position="206"/>
    </location>
</feature>
<keyword evidence="3" id="KW-1185">Reference proteome</keyword>
<name>A0ABY3U4W4_9MYCO</name>
<dbReference type="EMBL" id="CP092365">
    <property type="protein sequence ID" value="ULN52449.1"/>
    <property type="molecule type" value="Genomic_DNA"/>
</dbReference>
<keyword evidence="1" id="KW-1133">Transmembrane helix</keyword>
<evidence type="ECO:0000313" key="3">
    <source>
        <dbReference type="Proteomes" id="UP001055200"/>
    </source>
</evidence>
<keyword evidence="1" id="KW-0472">Membrane</keyword>
<dbReference type="RefSeq" id="WP_240170722.1">
    <property type="nucleotide sequence ID" value="NZ_CP092365.1"/>
</dbReference>
<evidence type="ECO:0000256" key="1">
    <source>
        <dbReference type="SAM" id="Phobius"/>
    </source>
</evidence>
<feature type="transmembrane region" description="Helical" evidence="1">
    <location>
        <begin position="55"/>
        <end position="74"/>
    </location>
</feature>
<organism evidence="2 3">
    <name type="scientific">Mycolicibacillus parakoreensis</name>
    <dbReference type="NCBI Taxonomy" id="1069221"/>
    <lineage>
        <taxon>Bacteria</taxon>
        <taxon>Bacillati</taxon>
        <taxon>Actinomycetota</taxon>
        <taxon>Actinomycetes</taxon>
        <taxon>Mycobacteriales</taxon>
        <taxon>Mycobacteriaceae</taxon>
        <taxon>Mycolicibacillus</taxon>
    </lineage>
</organism>
<evidence type="ECO:0000313" key="2">
    <source>
        <dbReference type="EMBL" id="ULN52449.1"/>
    </source>
</evidence>
<accession>A0ABY3U4W4</accession>
<protein>
    <submittedName>
        <fullName evidence="2">Uncharacterized protein</fullName>
    </submittedName>
</protein>
<reference evidence="2" key="1">
    <citation type="submission" date="2022-08" db="EMBL/GenBank/DDBJ databases">
        <title>Complete genome sequence of 14 non-tuberculosis mycobacteria type-strains.</title>
        <authorList>
            <person name="Igarashi Y."/>
            <person name="Osugi A."/>
            <person name="Mitarai S."/>
        </authorList>
    </citation>
    <scope>NUCLEOTIDE SEQUENCE</scope>
    <source>
        <strain evidence="2">DSM 45575</strain>
    </source>
</reference>
<proteinExistence type="predicted"/>
<gene>
    <name evidence="2" type="ORF">MIU77_16670</name>
</gene>
<dbReference type="Proteomes" id="UP001055200">
    <property type="component" value="Chromosome"/>
</dbReference>
<feature type="transmembrane region" description="Helical" evidence="1">
    <location>
        <begin position="23"/>
        <end position="43"/>
    </location>
</feature>
<sequence length="225" mass="23338">MTPPAAETPYAAATESLRSAAKWLLTVTAGVAGLLCTGLQLSSLGRVLDTGVSRFAIALVGLVVALLGIAVIVWRASAVLSDGWITLTQISDADWAGRQDRRRRGGGNRAGAVTTIFEEIDADGDELYGGVATSFGDLYTNLRDANERSRRGAADDGRRDELRAAARAVVEFANYRRTRASFDRLRHALAGGGIAAVVGIGVFAVATSAPDPPPAPCAGAAEVTG</sequence>
<keyword evidence="1" id="KW-0812">Transmembrane</keyword>